<organism evidence="5">
    <name type="scientific">Nippostrongylus brasiliensis</name>
    <name type="common">Rat hookworm</name>
    <dbReference type="NCBI Taxonomy" id="27835"/>
    <lineage>
        <taxon>Eukaryota</taxon>
        <taxon>Metazoa</taxon>
        <taxon>Ecdysozoa</taxon>
        <taxon>Nematoda</taxon>
        <taxon>Chromadorea</taxon>
        <taxon>Rhabditida</taxon>
        <taxon>Rhabditina</taxon>
        <taxon>Rhabditomorpha</taxon>
        <taxon>Strongyloidea</taxon>
        <taxon>Heligmosomidae</taxon>
        <taxon>Nippostrongylus</taxon>
    </lineage>
</organism>
<evidence type="ECO:0000313" key="4">
    <source>
        <dbReference type="Proteomes" id="UP000271162"/>
    </source>
</evidence>
<name>A0A0N4XMC1_NIPBR</name>
<keyword evidence="1" id="KW-0175">Coiled coil</keyword>
<accession>A0A0N4XMC1</accession>
<dbReference type="Proteomes" id="UP000271162">
    <property type="component" value="Unassembled WGS sequence"/>
</dbReference>
<sequence length="189" mass="22495">MIHLNKLQRDELEKARNDATSLQESVDKDSDLSKEVERLRGELFELEQKSELEKESLIERHRLEIAELTHEQDQTVSNVRQQHLIEMESLTARFELAKDEADNLRIKNDTLERQLEQLDESYTTERVQSEKMLQAKIDELRIKLRKKEETQQERNDDLRESYSRLCVSNDDLQKKIQQLTKISSEQKTE</sequence>
<evidence type="ECO:0000256" key="1">
    <source>
        <dbReference type="SAM" id="Coils"/>
    </source>
</evidence>
<protein>
    <submittedName>
        <fullName evidence="5">Myosin_tail_1 domain-containing protein</fullName>
    </submittedName>
</protein>
<feature type="coiled-coil region" evidence="1">
    <location>
        <begin position="80"/>
        <end position="189"/>
    </location>
</feature>
<feature type="region of interest" description="Disordered" evidence="2">
    <location>
        <begin position="1"/>
        <end position="31"/>
    </location>
</feature>
<dbReference type="EMBL" id="UYSL01005820">
    <property type="protein sequence ID" value="VDL67263.1"/>
    <property type="molecule type" value="Genomic_DNA"/>
</dbReference>
<evidence type="ECO:0000313" key="5">
    <source>
        <dbReference type="WBParaSite" id="NBR_0000367301-mRNA-1"/>
    </source>
</evidence>
<keyword evidence="4" id="KW-1185">Reference proteome</keyword>
<feature type="compositionally biased region" description="Basic and acidic residues" evidence="2">
    <location>
        <begin position="7"/>
        <end position="17"/>
    </location>
</feature>
<dbReference type="WBParaSite" id="NBR_0000367301-mRNA-1">
    <property type="protein sequence ID" value="NBR_0000367301-mRNA-1"/>
    <property type="gene ID" value="NBR_0000367301"/>
</dbReference>
<proteinExistence type="predicted"/>
<dbReference type="AlphaFoldDB" id="A0A0N4XMC1"/>
<reference evidence="3 4" key="2">
    <citation type="submission" date="2018-11" db="EMBL/GenBank/DDBJ databases">
        <authorList>
            <consortium name="Pathogen Informatics"/>
        </authorList>
    </citation>
    <scope>NUCLEOTIDE SEQUENCE [LARGE SCALE GENOMIC DNA]</scope>
</reference>
<reference evidence="5" key="1">
    <citation type="submission" date="2017-02" db="UniProtKB">
        <authorList>
            <consortium name="WormBaseParasite"/>
        </authorList>
    </citation>
    <scope>IDENTIFICATION</scope>
</reference>
<evidence type="ECO:0000313" key="3">
    <source>
        <dbReference type="EMBL" id="VDL67263.1"/>
    </source>
</evidence>
<gene>
    <name evidence="3" type="ORF">NBR_LOCUS3674</name>
</gene>
<evidence type="ECO:0000256" key="2">
    <source>
        <dbReference type="SAM" id="MobiDB-lite"/>
    </source>
</evidence>